<evidence type="ECO:0000313" key="1">
    <source>
        <dbReference type="EMBL" id="QJX80012.1"/>
    </source>
</evidence>
<dbReference type="RefSeq" id="WP_171777996.1">
    <property type="nucleotide sequence ID" value="NZ_CP045273.1"/>
</dbReference>
<sequence length="102" mass="11608">MNIDKTEKLLKEKEALDELDQKLLHYINQVKTEEHVFRQLVNELGTWKSGNGSESFEEASEDFLKTFGQKVSQLEAISIEISGAKQGIDALINVEMNKGPKW</sequence>
<name>A0A6M6DZ06_PRIMG</name>
<dbReference type="AlphaFoldDB" id="A0A6M6DZ06"/>
<proteinExistence type="predicted"/>
<keyword evidence="1" id="KW-0614">Plasmid</keyword>
<accession>A0A6M6DZ06</accession>
<geneLocation type="plasmid" evidence="2">
    <name>pfdu301a</name>
</geneLocation>
<evidence type="ECO:0000313" key="2">
    <source>
        <dbReference type="Proteomes" id="UP000501076"/>
    </source>
</evidence>
<organism evidence="1 2">
    <name type="scientific">Priestia megaterium</name>
    <name type="common">Bacillus megaterium</name>
    <dbReference type="NCBI Taxonomy" id="1404"/>
    <lineage>
        <taxon>Bacteria</taxon>
        <taxon>Bacillati</taxon>
        <taxon>Bacillota</taxon>
        <taxon>Bacilli</taxon>
        <taxon>Bacillales</taxon>
        <taxon>Bacillaceae</taxon>
        <taxon>Priestia</taxon>
    </lineage>
</organism>
<protein>
    <submittedName>
        <fullName evidence="1">Uncharacterized protein</fullName>
    </submittedName>
</protein>
<dbReference type="Proteomes" id="UP000501076">
    <property type="component" value="Plasmid pFDU301A"/>
</dbReference>
<gene>
    <name evidence="1" type="ORF">FDZ14_28320</name>
</gene>
<dbReference type="EMBL" id="CP045273">
    <property type="protein sequence ID" value="QJX80012.1"/>
    <property type="molecule type" value="Genomic_DNA"/>
</dbReference>
<reference evidence="1 2" key="1">
    <citation type="submission" date="2019-10" db="EMBL/GenBank/DDBJ databases">
        <title>Complete genome sequences for adaption low water activity.</title>
        <authorList>
            <person name="Zhao L."/>
            <person name="Zhong J."/>
        </authorList>
    </citation>
    <scope>NUCLEOTIDE SEQUENCE [LARGE SCALE GENOMIC DNA]</scope>
    <source>
        <strain evidence="1 2">FDU301</strain>
        <plasmid evidence="2">pfdu301a</plasmid>
    </source>
</reference>